<dbReference type="EMBL" id="UASJ01000001">
    <property type="protein sequence ID" value="SQB64833.1"/>
    <property type="molecule type" value="Genomic_DNA"/>
</dbReference>
<dbReference type="InterPro" id="IPR002104">
    <property type="entry name" value="Integrase_catalytic"/>
</dbReference>
<feature type="domain" description="Core-binding (CB)" evidence="5">
    <location>
        <begin position="4"/>
        <end position="81"/>
    </location>
</feature>
<evidence type="ECO:0000313" key="6">
    <source>
        <dbReference type="EMBL" id="SQB64833.1"/>
    </source>
</evidence>
<evidence type="ECO:0000313" key="7">
    <source>
        <dbReference type="Proteomes" id="UP000250245"/>
    </source>
</evidence>
<dbReference type="PROSITE" id="PS51898">
    <property type="entry name" value="TYR_RECOMBINASE"/>
    <property type="match status" value="1"/>
</dbReference>
<dbReference type="GO" id="GO:0006310">
    <property type="term" value="P:DNA recombination"/>
    <property type="evidence" value="ECO:0007669"/>
    <property type="project" value="UniProtKB-KW"/>
</dbReference>
<dbReference type="RefSeq" id="WP_013189370.1">
    <property type="nucleotide sequence ID" value="NZ_CP068112.1"/>
</dbReference>
<dbReference type="AlphaFoldDB" id="A0A2X2YPH3"/>
<evidence type="ECO:0000256" key="2">
    <source>
        <dbReference type="ARBA" id="ARBA00023172"/>
    </source>
</evidence>
<keyword evidence="1 3" id="KW-0238">DNA-binding</keyword>
<dbReference type="PROSITE" id="PS51900">
    <property type="entry name" value="CB"/>
    <property type="match status" value="1"/>
</dbReference>
<dbReference type="Gene3D" id="1.10.443.10">
    <property type="entry name" value="Intergrase catalytic core"/>
    <property type="match status" value="1"/>
</dbReference>
<dbReference type="PANTHER" id="PTHR30349:SF64">
    <property type="entry name" value="PROPHAGE INTEGRASE INTD-RELATED"/>
    <property type="match status" value="1"/>
</dbReference>
<dbReference type="PANTHER" id="PTHR30349">
    <property type="entry name" value="PHAGE INTEGRASE-RELATED"/>
    <property type="match status" value="1"/>
</dbReference>
<gene>
    <name evidence="6" type="primary">xerC_2</name>
    <name evidence="6" type="ORF">NCTC11820_01187</name>
</gene>
<evidence type="ECO:0000256" key="3">
    <source>
        <dbReference type="PROSITE-ProRule" id="PRU01248"/>
    </source>
</evidence>
<dbReference type="GeneID" id="55565519"/>
<dbReference type="InterPro" id="IPR011010">
    <property type="entry name" value="DNA_brk_join_enz"/>
</dbReference>
<organism evidence="6 7">
    <name type="scientific">Mobiluncus curtisii</name>
    <dbReference type="NCBI Taxonomy" id="2051"/>
    <lineage>
        <taxon>Bacteria</taxon>
        <taxon>Bacillati</taxon>
        <taxon>Actinomycetota</taxon>
        <taxon>Actinomycetes</taxon>
        <taxon>Actinomycetales</taxon>
        <taxon>Actinomycetaceae</taxon>
        <taxon>Mobiluncus</taxon>
    </lineage>
</organism>
<dbReference type="InterPro" id="IPR044068">
    <property type="entry name" value="CB"/>
</dbReference>
<dbReference type="GO" id="GO:0015074">
    <property type="term" value="P:DNA integration"/>
    <property type="evidence" value="ECO:0007669"/>
    <property type="project" value="InterPro"/>
</dbReference>
<accession>A0A2X2YPH3</accession>
<dbReference type="Proteomes" id="UP000250245">
    <property type="component" value="Unassembled WGS sequence"/>
</dbReference>
<feature type="domain" description="Tyr recombinase" evidence="4">
    <location>
        <begin position="102"/>
        <end position="260"/>
    </location>
</feature>
<sequence length="264" mass="29134">MKSKTWENCASAYLQHLKAAGRAKGTIRIHRYYLQVMRGIAPCPGLVSRERLEAWLAEHDWKPETRRSAQGVAHQFFKFLVEDGILKDSPAEFLKPVHVPDGVPHPAPESAVRHALQNAPKRTALMVRFAALCGLRACEICTLRGNAWDGELLRVKGKGGRVRVIPLQDSTLIYSLESCPGWLFPGRIDGHLSAQYTAKLLGSALPPGVTGHSLRHRFGTVAYRATHDLLAVGAVMGHVKTDTTKRYIKLDLDPLARAVQAAQL</sequence>
<dbReference type="InterPro" id="IPR013762">
    <property type="entry name" value="Integrase-like_cat_sf"/>
</dbReference>
<name>A0A2X2YPH3_9ACTO</name>
<evidence type="ECO:0000256" key="1">
    <source>
        <dbReference type="ARBA" id="ARBA00023125"/>
    </source>
</evidence>
<protein>
    <submittedName>
        <fullName evidence="6">Tyrosine recombinase XerC</fullName>
    </submittedName>
</protein>
<evidence type="ECO:0000259" key="5">
    <source>
        <dbReference type="PROSITE" id="PS51900"/>
    </source>
</evidence>
<reference evidence="6 7" key="1">
    <citation type="submission" date="2018-06" db="EMBL/GenBank/DDBJ databases">
        <authorList>
            <consortium name="Pathogen Informatics"/>
            <person name="Doyle S."/>
        </authorList>
    </citation>
    <scope>NUCLEOTIDE SEQUENCE [LARGE SCALE GENOMIC DNA]</scope>
    <source>
        <strain evidence="6 7">NCTC11820</strain>
    </source>
</reference>
<dbReference type="Pfam" id="PF00589">
    <property type="entry name" value="Phage_integrase"/>
    <property type="match status" value="1"/>
</dbReference>
<dbReference type="GO" id="GO:0003677">
    <property type="term" value="F:DNA binding"/>
    <property type="evidence" value="ECO:0007669"/>
    <property type="project" value="UniProtKB-UniRule"/>
</dbReference>
<proteinExistence type="predicted"/>
<dbReference type="SUPFAM" id="SSF56349">
    <property type="entry name" value="DNA breaking-rejoining enzymes"/>
    <property type="match status" value="1"/>
</dbReference>
<dbReference type="InterPro" id="IPR050090">
    <property type="entry name" value="Tyrosine_recombinase_XerCD"/>
</dbReference>
<keyword evidence="2" id="KW-0233">DNA recombination</keyword>
<evidence type="ECO:0000259" key="4">
    <source>
        <dbReference type="PROSITE" id="PS51898"/>
    </source>
</evidence>